<feature type="domain" description="DUF6879" evidence="1">
    <location>
        <begin position="7"/>
        <end position="171"/>
    </location>
</feature>
<proteinExistence type="predicted"/>
<dbReference type="Pfam" id="PF21806">
    <property type="entry name" value="DUF6879"/>
    <property type="match status" value="1"/>
</dbReference>
<dbReference type="EMBL" id="JBHSBI010000022">
    <property type="protein sequence ID" value="MFC4012597.1"/>
    <property type="molecule type" value="Genomic_DNA"/>
</dbReference>
<dbReference type="InterPro" id="IPR049244">
    <property type="entry name" value="DUF6879"/>
</dbReference>
<dbReference type="RefSeq" id="WP_379532498.1">
    <property type="nucleotide sequence ID" value="NZ_JBHSBI010000022.1"/>
</dbReference>
<keyword evidence="3" id="KW-1185">Reference proteome</keyword>
<sequence length="175" mass="20672">MDLVSGDKFEKLFSSFEVSAFRLETRERYHLAKDEEEPLRRFLAGEPDDLAWMRGWLDLMRQHARQGRTVRRVRVVSRPFSDYTRFSMAVARRSIPAGDLIHYLDRTEAERIGLPDSDWWLFDNERLALLHLDEEDVLHGAEIITDPETVAKYRTWRDIAWHNASHLEEFVNLSA</sequence>
<reference evidence="3" key="1">
    <citation type="journal article" date="2019" name="Int. J. Syst. Evol. Microbiol.">
        <title>The Global Catalogue of Microorganisms (GCM) 10K type strain sequencing project: providing services to taxonomists for standard genome sequencing and annotation.</title>
        <authorList>
            <consortium name="The Broad Institute Genomics Platform"/>
            <consortium name="The Broad Institute Genome Sequencing Center for Infectious Disease"/>
            <person name="Wu L."/>
            <person name="Ma J."/>
        </authorList>
    </citation>
    <scope>NUCLEOTIDE SEQUENCE [LARGE SCALE GENOMIC DNA]</scope>
    <source>
        <strain evidence="3">TBRC 1276</strain>
    </source>
</reference>
<accession>A0ABV8GJR8</accession>
<evidence type="ECO:0000313" key="3">
    <source>
        <dbReference type="Proteomes" id="UP001595851"/>
    </source>
</evidence>
<organism evidence="2 3">
    <name type="scientific">Nonomuraea purpurea</name>
    <dbReference type="NCBI Taxonomy" id="1849276"/>
    <lineage>
        <taxon>Bacteria</taxon>
        <taxon>Bacillati</taxon>
        <taxon>Actinomycetota</taxon>
        <taxon>Actinomycetes</taxon>
        <taxon>Streptosporangiales</taxon>
        <taxon>Streptosporangiaceae</taxon>
        <taxon>Nonomuraea</taxon>
    </lineage>
</organism>
<evidence type="ECO:0000313" key="2">
    <source>
        <dbReference type="EMBL" id="MFC4012597.1"/>
    </source>
</evidence>
<evidence type="ECO:0000259" key="1">
    <source>
        <dbReference type="Pfam" id="PF21806"/>
    </source>
</evidence>
<dbReference type="Proteomes" id="UP001595851">
    <property type="component" value="Unassembled WGS sequence"/>
</dbReference>
<name>A0ABV8GJR8_9ACTN</name>
<comment type="caution">
    <text evidence="2">The sequence shown here is derived from an EMBL/GenBank/DDBJ whole genome shotgun (WGS) entry which is preliminary data.</text>
</comment>
<gene>
    <name evidence="2" type="ORF">ACFOY2_35570</name>
</gene>
<protein>
    <submittedName>
        <fullName evidence="2">DUF6879 family protein</fullName>
    </submittedName>
</protein>